<evidence type="ECO:0000256" key="5">
    <source>
        <dbReference type="ARBA" id="ARBA00023027"/>
    </source>
</evidence>
<proteinExistence type="predicted"/>
<dbReference type="NCBIfam" id="NF007033">
    <property type="entry name" value="PRK09496.1-5"/>
    <property type="match status" value="1"/>
</dbReference>
<feature type="domain" description="RCK C-terminal" evidence="8">
    <location>
        <begin position="371"/>
        <end position="452"/>
    </location>
</feature>
<dbReference type="InterPro" id="IPR003148">
    <property type="entry name" value="RCK_N"/>
</dbReference>
<evidence type="ECO:0000313" key="9">
    <source>
        <dbReference type="EMBL" id="SHJ24079.1"/>
    </source>
</evidence>
<evidence type="ECO:0000256" key="3">
    <source>
        <dbReference type="ARBA" id="ARBA00022538"/>
    </source>
</evidence>
<accession>A0A1M6HPF8</accession>
<keyword evidence="5" id="KW-0520">NAD</keyword>
<dbReference type="Gene3D" id="3.30.70.1450">
    <property type="entry name" value="Regulator of K+ conductance, C-terminal domain"/>
    <property type="match status" value="2"/>
</dbReference>
<dbReference type="STRING" id="1122934.SAMN02745691_01591"/>
<evidence type="ECO:0000256" key="1">
    <source>
        <dbReference type="ARBA" id="ARBA00017378"/>
    </source>
</evidence>
<dbReference type="GO" id="GO:0015079">
    <property type="term" value="F:potassium ion transmembrane transporter activity"/>
    <property type="evidence" value="ECO:0007669"/>
    <property type="project" value="InterPro"/>
</dbReference>
<dbReference type="SUPFAM" id="SSF116726">
    <property type="entry name" value="TrkA C-terminal domain-like"/>
    <property type="match status" value="2"/>
</dbReference>
<dbReference type="Pfam" id="PF02080">
    <property type="entry name" value="TrkA_C"/>
    <property type="match status" value="2"/>
</dbReference>
<dbReference type="InterPro" id="IPR036291">
    <property type="entry name" value="NAD(P)-bd_dom_sf"/>
</dbReference>
<dbReference type="PROSITE" id="PS51202">
    <property type="entry name" value="RCK_C"/>
    <property type="match status" value="2"/>
</dbReference>
<feature type="domain" description="RCK N-terminal" evidence="7">
    <location>
        <begin position="1"/>
        <end position="118"/>
    </location>
</feature>
<evidence type="ECO:0000256" key="4">
    <source>
        <dbReference type="ARBA" id="ARBA00022958"/>
    </source>
</evidence>
<dbReference type="GO" id="GO:0005886">
    <property type="term" value="C:plasma membrane"/>
    <property type="evidence" value="ECO:0007669"/>
    <property type="project" value="InterPro"/>
</dbReference>
<dbReference type="PANTHER" id="PTHR43833">
    <property type="entry name" value="POTASSIUM CHANNEL PROTEIN 2-RELATED-RELATED"/>
    <property type="match status" value="1"/>
</dbReference>
<evidence type="ECO:0000256" key="2">
    <source>
        <dbReference type="ARBA" id="ARBA00022448"/>
    </source>
</evidence>
<dbReference type="RefSeq" id="WP_073993878.1">
    <property type="nucleotide sequence ID" value="NZ_FQYT01000015.1"/>
</dbReference>
<keyword evidence="3" id="KW-0633">Potassium transport</keyword>
<dbReference type="Gene3D" id="3.40.50.720">
    <property type="entry name" value="NAD(P)-binding Rossmann-like Domain"/>
    <property type="match status" value="2"/>
</dbReference>
<evidence type="ECO:0000313" key="10">
    <source>
        <dbReference type="Proteomes" id="UP000184342"/>
    </source>
</evidence>
<dbReference type="AlphaFoldDB" id="A0A1M6HPF8"/>
<evidence type="ECO:0000256" key="6">
    <source>
        <dbReference type="ARBA" id="ARBA00023065"/>
    </source>
</evidence>
<keyword evidence="6" id="KW-0406">Ion transport</keyword>
<protein>
    <recommendedName>
        <fullName evidence="1">Trk system potassium uptake protein TrkA</fullName>
    </recommendedName>
</protein>
<dbReference type="InterPro" id="IPR006037">
    <property type="entry name" value="RCK_C"/>
</dbReference>
<keyword evidence="2" id="KW-0813">Transport</keyword>
<dbReference type="InterPro" id="IPR036721">
    <property type="entry name" value="RCK_C_sf"/>
</dbReference>
<evidence type="ECO:0000259" key="7">
    <source>
        <dbReference type="PROSITE" id="PS51201"/>
    </source>
</evidence>
<gene>
    <name evidence="9" type="ORF">SAMN02745691_01591</name>
</gene>
<dbReference type="InterPro" id="IPR050721">
    <property type="entry name" value="Trk_Ktr_HKT_K-transport"/>
</dbReference>
<name>A0A1M6HPF8_9FIRM</name>
<keyword evidence="10" id="KW-1185">Reference proteome</keyword>
<dbReference type="InterPro" id="IPR006036">
    <property type="entry name" value="K_uptake_TrkA"/>
</dbReference>
<dbReference type="Pfam" id="PF02254">
    <property type="entry name" value="TrkA_N"/>
    <property type="match status" value="2"/>
</dbReference>
<dbReference type="EMBL" id="FQYT01000015">
    <property type="protein sequence ID" value="SHJ24079.1"/>
    <property type="molecule type" value="Genomic_DNA"/>
</dbReference>
<evidence type="ECO:0000259" key="8">
    <source>
        <dbReference type="PROSITE" id="PS51202"/>
    </source>
</evidence>
<keyword evidence="4" id="KW-0630">Potassium</keyword>
<dbReference type="NCBIfam" id="NF007039">
    <property type="entry name" value="PRK09496.3-2"/>
    <property type="match status" value="1"/>
</dbReference>
<dbReference type="OrthoDB" id="9775180at2"/>
<dbReference type="SUPFAM" id="SSF51735">
    <property type="entry name" value="NAD(P)-binding Rossmann-fold domains"/>
    <property type="match status" value="2"/>
</dbReference>
<organism evidence="9 10">
    <name type="scientific">Parasporobacterium paucivorans DSM 15970</name>
    <dbReference type="NCBI Taxonomy" id="1122934"/>
    <lineage>
        <taxon>Bacteria</taxon>
        <taxon>Bacillati</taxon>
        <taxon>Bacillota</taxon>
        <taxon>Clostridia</taxon>
        <taxon>Lachnospirales</taxon>
        <taxon>Lachnospiraceae</taxon>
        <taxon>Parasporobacterium</taxon>
    </lineage>
</organism>
<dbReference type="PANTHER" id="PTHR43833:SF5">
    <property type="entry name" value="TRK SYSTEM POTASSIUM UPTAKE PROTEIN TRKA"/>
    <property type="match status" value="1"/>
</dbReference>
<sequence>MEIIIIGCGKVGAALAQELVEEGHTITIVDTNKKVLDVVSLNLDVLGIAGNGASYSVLLEAGVDKADILIAVTDSDEMNLLCCLFAKKVRDLKTIARVRNPIYTNEVEFLKTELELSMIINPEKTAAYEIASILRFPSAIQVENFAKGLVELLSVEIPEGSILNDMPIMEISTRLSCDVLVCVLERDEKVIIPSGDIVLKTGDKISVVAEPTKASEFFRKSGIVTNRVKNAMIVGGGKISHYLAVDLIKRGIDVKIIEKNLEICEKLSMEMPKATIIHADGTDQEVLKEEGLLYVEAFLPLTDMDEQNVILALVAKSISKAKVITKINKIPMDTIMGKLKLGSVVHPKFITADYILQYVRALQNSQGSSVETLYKIADNKAEALAFKVKENCRIINQKIETLQLIDNLLVTCIIRDGRTIIPRGKDVILPGDTVIVVTTNVGLYEISDILKK</sequence>
<dbReference type="Proteomes" id="UP000184342">
    <property type="component" value="Unassembled WGS sequence"/>
</dbReference>
<feature type="domain" description="RCK C-terminal" evidence="8">
    <location>
        <begin position="140"/>
        <end position="223"/>
    </location>
</feature>
<dbReference type="PRINTS" id="PR00335">
    <property type="entry name" value="KUPTAKETRKA"/>
</dbReference>
<reference evidence="9 10" key="1">
    <citation type="submission" date="2016-11" db="EMBL/GenBank/DDBJ databases">
        <authorList>
            <person name="Jaros S."/>
            <person name="Januszkiewicz K."/>
            <person name="Wedrychowicz H."/>
        </authorList>
    </citation>
    <scope>NUCLEOTIDE SEQUENCE [LARGE SCALE GENOMIC DNA]</scope>
    <source>
        <strain evidence="9 10">DSM 15970</strain>
    </source>
</reference>
<dbReference type="PROSITE" id="PS51201">
    <property type="entry name" value="RCK_N"/>
    <property type="match status" value="1"/>
</dbReference>